<proteinExistence type="predicted"/>
<name>A0A2W2BYJ8_9ACTN</name>
<evidence type="ECO:0000313" key="1">
    <source>
        <dbReference type="EMBL" id="PZF80697.1"/>
    </source>
</evidence>
<organism evidence="1 2">
    <name type="scientific">Jiangella anatolica</name>
    <dbReference type="NCBI Taxonomy" id="2670374"/>
    <lineage>
        <taxon>Bacteria</taxon>
        <taxon>Bacillati</taxon>
        <taxon>Actinomycetota</taxon>
        <taxon>Actinomycetes</taxon>
        <taxon>Jiangellales</taxon>
        <taxon>Jiangellaceae</taxon>
        <taxon>Jiangella</taxon>
    </lineage>
</organism>
<keyword evidence="2" id="KW-1185">Reference proteome</keyword>
<accession>A0A2W2BYJ8</accession>
<dbReference type="Proteomes" id="UP000248764">
    <property type="component" value="Unassembled WGS sequence"/>
</dbReference>
<gene>
    <name evidence="1" type="ORF">C1I92_24570</name>
</gene>
<evidence type="ECO:0000313" key="2">
    <source>
        <dbReference type="Proteomes" id="UP000248764"/>
    </source>
</evidence>
<dbReference type="EMBL" id="POTW01000078">
    <property type="protein sequence ID" value="PZF80697.1"/>
    <property type="molecule type" value="Genomic_DNA"/>
</dbReference>
<sequence length="111" mass="11534">MRRALPVLAELPDDLVGRLELTELLVPPPALAAARSQLEERLGHHVVTYHADPPAPASAGATLHLCTLLRPAALTGAALAALRAAETDFPGVVLVAYAKPLRLRPRGGAGA</sequence>
<dbReference type="AlphaFoldDB" id="A0A2W2BYJ8"/>
<protein>
    <submittedName>
        <fullName evidence="1">Uncharacterized protein</fullName>
    </submittedName>
</protein>
<reference evidence="1 2" key="1">
    <citation type="submission" date="2018-01" db="EMBL/GenBank/DDBJ databases">
        <title>Draft genome sequence of Jiangella sp. GTF31.</title>
        <authorList>
            <person name="Sahin N."/>
            <person name="Ay H."/>
            <person name="Saygin H."/>
        </authorList>
    </citation>
    <scope>NUCLEOTIDE SEQUENCE [LARGE SCALE GENOMIC DNA]</scope>
    <source>
        <strain evidence="1 2">GTF31</strain>
    </source>
</reference>
<comment type="caution">
    <text evidence="1">The sequence shown here is derived from an EMBL/GenBank/DDBJ whole genome shotgun (WGS) entry which is preliminary data.</text>
</comment>
<dbReference type="RefSeq" id="WP_111257279.1">
    <property type="nucleotide sequence ID" value="NZ_POTW01000078.1"/>
</dbReference>